<evidence type="ECO:0000313" key="2">
    <source>
        <dbReference type="EMBL" id="SCL93794.1"/>
    </source>
</evidence>
<dbReference type="Proteomes" id="UP000242164">
    <property type="component" value="Unassembled WGS sequence"/>
</dbReference>
<protein>
    <submittedName>
        <fullName evidence="2">Uncharacterized protein</fullName>
    </submittedName>
</protein>
<dbReference type="AlphaFoldDB" id="A0AAX2CHQ4"/>
<dbReference type="EMBL" id="FMIK01000028">
    <property type="protein sequence ID" value="SCL93794.1"/>
    <property type="molecule type" value="Genomic_DNA"/>
</dbReference>
<evidence type="ECO:0000313" key="3">
    <source>
        <dbReference type="Proteomes" id="UP000242164"/>
    </source>
</evidence>
<comment type="caution">
    <text evidence="2">The sequence shown here is derived from an EMBL/GenBank/DDBJ whole genome shotgun (WGS) entry which is preliminary data.</text>
</comment>
<keyword evidence="1" id="KW-0812">Transmembrane</keyword>
<keyword evidence="1" id="KW-1133">Transmembrane helix</keyword>
<accession>A0AAX2CHQ4</accession>
<proteinExistence type="predicted"/>
<name>A0AAX2CHQ4_9BACI</name>
<organism evidence="2 3">
    <name type="scientific">Bacillus cytotoxicus</name>
    <dbReference type="NCBI Taxonomy" id="580165"/>
    <lineage>
        <taxon>Bacteria</taxon>
        <taxon>Bacillati</taxon>
        <taxon>Bacillota</taxon>
        <taxon>Bacilli</taxon>
        <taxon>Bacillales</taxon>
        <taxon>Bacillaceae</taxon>
        <taxon>Bacillus</taxon>
        <taxon>Bacillus cereus group</taxon>
    </lineage>
</organism>
<reference evidence="2 3" key="1">
    <citation type="submission" date="2016-08" db="EMBL/GenBank/DDBJ databases">
        <authorList>
            <person name="Loux V."/>
            <person name="Rue O."/>
        </authorList>
    </citation>
    <scope>NUCLEOTIDE SEQUENCE [LARGE SCALE GENOMIC DNA]</scope>
    <source>
        <strain evidence="2 3">AFSSA_08CEB44bac</strain>
    </source>
</reference>
<feature type="transmembrane region" description="Helical" evidence="1">
    <location>
        <begin position="5"/>
        <end position="21"/>
    </location>
</feature>
<keyword evidence="1" id="KW-0472">Membrane</keyword>
<gene>
    <name evidence="2" type="ORF">BCB44BAC_02256</name>
</gene>
<sequence>MQQGYWHRFFFAFTFILNPAMDLQGGSWIWSASLRYYFMVPLLFRSNV</sequence>
<evidence type="ECO:0000256" key="1">
    <source>
        <dbReference type="SAM" id="Phobius"/>
    </source>
</evidence>